<dbReference type="RefSeq" id="WP_344700759.1">
    <property type="nucleotide sequence ID" value="NZ_BAABCK010000010.1"/>
</dbReference>
<keyword evidence="1" id="KW-0472">Membrane</keyword>
<comment type="caution">
    <text evidence="2">The sequence shown here is derived from an EMBL/GenBank/DDBJ whole genome shotgun (WGS) entry which is preliminary data.</text>
</comment>
<gene>
    <name evidence="2" type="ORF">GCM10022378_02020</name>
</gene>
<proteinExistence type="predicted"/>
<dbReference type="EMBL" id="BAABCK010000010">
    <property type="protein sequence ID" value="GAA3715166.1"/>
    <property type="molecule type" value="Genomic_DNA"/>
</dbReference>
<feature type="transmembrane region" description="Helical" evidence="1">
    <location>
        <begin position="7"/>
        <end position="26"/>
    </location>
</feature>
<feature type="transmembrane region" description="Helical" evidence="1">
    <location>
        <begin position="32"/>
        <end position="49"/>
    </location>
</feature>
<name>A0ABP7E6Z0_9STAP</name>
<feature type="transmembrane region" description="Helical" evidence="1">
    <location>
        <begin position="56"/>
        <end position="76"/>
    </location>
</feature>
<organism evidence="2 3">
    <name type="scientific">Salinicoccus jeotgali</name>
    <dbReference type="NCBI Taxonomy" id="381634"/>
    <lineage>
        <taxon>Bacteria</taxon>
        <taxon>Bacillati</taxon>
        <taxon>Bacillota</taxon>
        <taxon>Bacilli</taxon>
        <taxon>Bacillales</taxon>
        <taxon>Staphylococcaceae</taxon>
        <taxon>Salinicoccus</taxon>
    </lineage>
</organism>
<dbReference type="Proteomes" id="UP001500920">
    <property type="component" value="Unassembled WGS sequence"/>
</dbReference>
<keyword evidence="1" id="KW-1133">Transmembrane helix</keyword>
<evidence type="ECO:0000256" key="1">
    <source>
        <dbReference type="SAM" id="Phobius"/>
    </source>
</evidence>
<evidence type="ECO:0000313" key="2">
    <source>
        <dbReference type="EMBL" id="GAA3715166.1"/>
    </source>
</evidence>
<keyword evidence="3" id="KW-1185">Reference proteome</keyword>
<sequence>MQNKFKVFSLICFVLCIVIWVPNVIFQVPSPFWILTFIIAPFGLVFALLAKNYWLVFGNFVMFFSFFILMALGYYINSKL</sequence>
<protein>
    <submittedName>
        <fullName evidence="2">Uncharacterized protein</fullName>
    </submittedName>
</protein>
<evidence type="ECO:0000313" key="3">
    <source>
        <dbReference type="Proteomes" id="UP001500920"/>
    </source>
</evidence>
<reference evidence="3" key="1">
    <citation type="journal article" date="2019" name="Int. J. Syst. Evol. Microbiol.">
        <title>The Global Catalogue of Microorganisms (GCM) 10K type strain sequencing project: providing services to taxonomists for standard genome sequencing and annotation.</title>
        <authorList>
            <consortium name="The Broad Institute Genomics Platform"/>
            <consortium name="The Broad Institute Genome Sequencing Center for Infectious Disease"/>
            <person name="Wu L."/>
            <person name="Ma J."/>
        </authorList>
    </citation>
    <scope>NUCLEOTIDE SEQUENCE [LARGE SCALE GENOMIC DNA]</scope>
    <source>
        <strain evidence="3">JCM 16981</strain>
    </source>
</reference>
<accession>A0ABP7E6Z0</accession>
<keyword evidence="1" id="KW-0812">Transmembrane</keyword>